<sequence>MGAVNKFVPSGTPIGATLRQKGLYPLLCITIIITTVITAIVTAIITTTLLTRREPLHLLVRAT</sequence>
<evidence type="ECO:0000313" key="2">
    <source>
        <dbReference type="EMBL" id="TKW55209.1"/>
    </source>
</evidence>
<protein>
    <submittedName>
        <fullName evidence="2">Uncharacterized protein</fullName>
    </submittedName>
</protein>
<dbReference type="EMBL" id="PJEX01000108">
    <property type="protein sequence ID" value="TKW55209.1"/>
    <property type="molecule type" value="Genomic_DNA"/>
</dbReference>
<comment type="caution">
    <text evidence="2">The sequence shown here is derived from an EMBL/GenBank/DDBJ whole genome shotgun (WGS) entry which is preliminary data.</text>
</comment>
<proteinExistence type="predicted"/>
<dbReference type="AlphaFoldDB" id="A0A4U6XIC5"/>
<keyword evidence="1" id="KW-1133">Transmembrane helix</keyword>
<evidence type="ECO:0000313" key="3">
    <source>
        <dbReference type="Proteomes" id="UP000310108"/>
    </source>
</evidence>
<evidence type="ECO:0000256" key="1">
    <source>
        <dbReference type="SAM" id="Phobius"/>
    </source>
</evidence>
<keyword evidence="1" id="KW-0812">Transmembrane</keyword>
<accession>A0A4U6XIC5</accession>
<keyword evidence="3" id="KW-1185">Reference proteome</keyword>
<keyword evidence="1" id="KW-0472">Membrane</keyword>
<reference evidence="2 3" key="1">
    <citation type="journal article" date="2019" name="PLoS ONE">
        <title>Comparative genome analysis indicates high evolutionary potential of pathogenicity genes in Colletotrichum tanaceti.</title>
        <authorList>
            <person name="Lelwala R.V."/>
            <person name="Korhonen P.K."/>
            <person name="Young N.D."/>
            <person name="Scott J.B."/>
            <person name="Ades P.A."/>
            <person name="Gasser R.B."/>
            <person name="Taylor P.W.J."/>
        </authorList>
    </citation>
    <scope>NUCLEOTIDE SEQUENCE [LARGE SCALE GENOMIC DNA]</scope>
    <source>
        <strain evidence="2">BRIP57314</strain>
    </source>
</reference>
<dbReference type="Proteomes" id="UP000310108">
    <property type="component" value="Unassembled WGS sequence"/>
</dbReference>
<name>A0A4U6XIC5_9PEZI</name>
<organism evidence="2 3">
    <name type="scientific">Colletotrichum tanaceti</name>
    <dbReference type="NCBI Taxonomy" id="1306861"/>
    <lineage>
        <taxon>Eukaryota</taxon>
        <taxon>Fungi</taxon>
        <taxon>Dikarya</taxon>
        <taxon>Ascomycota</taxon>
        <taxon>Pezizomycotina</taxon>
        <taxon>Sordariomycetes</taxon>
        <taxon>Hypocreomycetidae</taxon>
        <taxon>Glomerellales</taxon>
        <taxon>Glomerellaceae</taxon>
        <taxon>Colletotrichum</taxon>
        <taxon>Colletotrichum destructivum species complex</taxon>
    </lineage>
</organism>
<feature type="transmembrane region" description="Helical" evidence="1">
    <location>
        <begin position="23"/>
        <end position="51"/>
    </location>
</feature>
<gene>
    <name evidence="2" type="ORF">CTA1_1263</name>
</gene>